<dbReference type="Gene3D" id="1.10.3290.10">
    <property type="entry name" value="Fido-like domain"/>
    <property type="match status" value="1"/>
</dbReference>
<name>D5WQY4_KYRT2</name>
<dbReference type="EMBL" id="CP002017">
    <property type="protein sequence ID" value="ADG06743.1"/>
    <property type="molecule type" value="Genomic_DNA"/>
</dbReference>
<dbReference type="Proteomes" id="UP000002368">
    <property type="component" value="Chromosome"/>
</dbReference>
<accession>D5WQY4</accession>
<reference evidence="5 6" key="1">
    <citation type="journal article" date="2011" name="Stand. Genomic Sci.">
        <title>Complete genome sequence of the thermophilic, hydrogen-oxidizing Bacillus tusciae type strain (T2) and reclassification in the new genus, Kyrpidia gen. nov. as Kyrpidia tusciae comb. nov. and emendation of the family Alicyclobacillaceae da Costa and Rainey, 2010.</title>
        <authorList>
            <person name="Klenk H.P."/>
            <person name="Lapidus A."/>
            <person name="Chertkov O."/>
            <person name="Copeland A."/>
            <person name="Del Rio T.G."/>
            <person name="Nolan M."/>
            <person name="Lucas S."/>
            <person name="Chen F."/>
            <person name="Tice H."/>
            <person name="Cheng J.F."/>
            <person name="Han C."/>
            <person name="Bruce D."/>
            <person name="Goodwin L."/>
            <person name="Pitluck S."/>
            <person name="Pati A."/>
            <person name="Ivanova N."/>
            <person name="Mavromatis K."/>
            <person name="Daum C."/>
            <person name="Chen A."/>
            <person name="Palaniappan K."/>
            <person name="Chang Y.J."/>
            <person name="Land M."/>
            <person name="Hauser L."/>
            <person name="Jeffries C.D."/>
            <person name="Detter J.C."/>
            <person name="Rohde M."/>
            <person name="Abt B."/>
            <person name="Pukall R."/>
            <person name="Goker M."/>
            <person name="Bristow J."/>
            <person name="Markowitz V."/>
            <person name="Hugenholtz P."/>
            <person name="Eisen J.A."/>
        </authorList>
    </citation>
    <scope>NUCLEOTIDE SEQUENCE [LARGE SCALE GENOMIC DNA]</scope>
    <source>
        <strain evidence="5 6">DSM 2912</strain>
    </source>
</reference>
<keyword evidence="6" id="KW-1185">Reference proteome</keyword>
<evidence type="ECO:0000313" key="6">
    <source>
        <dbReference type="Proteomes" id="UP000002368"/>
    </source>
</evidence>
<feature type="domain" description="Fido" evidence="4">
    <location>
        <begin position="120"/>
        <end position="267"/>
    </location>
</feature>
<dbReference type="InterPro" id="IPR003812">
    <property type="entry name" value="Fido"/>
</dbReference>
<dbReference type="eggNOG" id="COG3177">
    <property type="taxonomic scope" value="Bacteria"/>
</dbReference>
<keyword evidence="2" id="KW-0067">ATP-binding</keyword>
<dbReference type="GO" id="GO:0005524">
    <property type="term" value="F:ATP binding"/>
    <property type="evidence" value="ECO:0007669"/>
    <property type="project" value="UniProtKB-KW"/>
</dbReference>
<evidence type="ECO:0000256" key="3">
    <source>
        <dbReference type="PIRSR" id="PIRSR640198-3"/>
    </source>
</evidence>
<evidence type="ECO:0000256" key="1">
    <source>
        <dbReference type="PIRSR" id="PIRSR640198-1"/>
    </source>
</evidence>
<feature type="active site" evidence="1">
    <location>
        <position position="201"/>
    </location>
</feature>
<dbReference type="PANTHER" id="PTHR13504:SF38">
    <property type="entry name" value="FIDO DOMAIN-CONTAINING PROTEIN"/>
    <property type="match status" value="1"/>
</dbReference>
<organism evidence="5 6">
    <name type="scientific">Kyrpidia tusciae (strain DSM 2912 / NBRC 15312 / T2)</name>
    <name type="common">Bacillus tusciae</name>
    <dbReference type="NCBI Taxonomy" id="562970"/>
    <lineage>
        <taxon>Bacteria</taxon>
        <taxon>Bacillati</taxon>
        <taxon>Bacillota</taxon>
        <taxon>Bacilli</taxon>
        <taxon>Bacillales</taxon>
        <taxon>Alicyclobacillaceae</taxon>
        <taxon>Kyrpidia</taxon>
    </lineage>
</organism>
<dbReference type="AlphaFoldDB" id="D5WQY4"/>
<dbReference type="PROSITE" id="PS51459">
    <property type="entry name" value="FIDO"/>
    <property type="match status" value="1"/>
</dbReference>
<keyword evidence="2" id="KW-0547">Nucleotide-binding</keyword>
<evidence type="ECO:0000313" key="5">
    <source>
        <dbReference type="EMBL" id="ADG06743.1"/>
    </source>
</evidence>
<evidence type="ECO:0000256" key="2">
    <source>
        <dbReference type="PIRSR" id="PIRSR640198-2"/>
    </source>
</evidence>
<gene>
    <name evidence="5" type="ordered locus">Btus_2053</name>
</gene>
<dbReference type="STRING" id="562970.Btus_2053"/>
<feature type="binding site" evidence="2">
    <location>
        <begin position="205"/>
        <end position="212"/>
    </location>
    <ligand>
        <name>ATP</name>
        <dbReference type="ChEBI" id="CHEBI:30616"/>
    </ligand>
</feature>
<proteinExistence type="predicted"/>
<protein>
    <submittedName>
        <fullName evidence="5">Filamentation induced by cAMP protein Fic</fullName>
    </submittedName>
</protein>
<evidence type="ECO:0000259" key="4">
    <source>
        <dbReference type="PROSITE" id="PS51459"/>
    </source>
</evidence>
<dbReference type="OrthoDB" id="9813719at2"/>
<dbReference type="InterPro" id="IPR040198">
    <property type="entry name" value="Fido_containing"/>
</dbReference>
<dbReference type="Pfam" id="PF02661">
    <property type="entry name" value="Fic"/>
    <property type="match status" value="1"/>
</dbReference>
<feature type="site" description="Important for autoinhibition of adenylyltransferase activity" evidence="3">
    <location>
        <position position="70"/>
    </location>
</feature>
<dbReference type="HOGENOM" id="CLU_047250_2_1_9"/>
<dbReference type="InterPro" id="IPR036597">
    <property type="entry name" value="Fido-like_dom_sf"/>
</dbReference>
<dbReference type="KEGG" id="bts:Btus_2053"/>
<dbReference type="SUPFAM" id="SSF140931">
    <property type="entry name" value="Fic-like"/>
    <property type="match status" value="1"/>
</dbReference>
<sequence>MRHRGDTFMARWQVHFNHQIDTDDRELLSLLVQVEAYRLSIMKIPMPPAVQRELDSLNMIRQIKGTTGLEGNALTEAEIKKVIESGKAGREAEKEAVNAHKVQLFIRQYHEQHGSSSLYISEDFIKKLHYINTEGLSNYHNVPGQYRQVNVHAGDYTPPDYTEIPALMKKFVEFINSGDVVHRLAPLIRAIIAHFYLITIHPFGDGNGRTSRALEAFILYTGGYNVRGFYSLANYHYRHRDQYIVQLNKARFMDQGNLNNFVKYCIRAFLEELQSVQETILGYVKEIMFKNYLLEQLGRKAINNRMFSVVQFLLNGGELYVDEYRHKKHPFIAHLYESVTAKTAQRDLKRLLNAQLIVESDKKLRANVDFMNMYRV</sequence>
<dbReference type="PANTHER" id="PTHR13504">
    <property type="entry name" value="FIDO DOMAIN-CONTAINING PROTEIN DDB_G0283145"/>
    <property type="match status" value="1"/>
</dbReference>